<organism evidence="1 2">
    <name type="scientific">Byssothecium circinans</name>
    <dbReference type="NCBI Taxonomy" id="147558"/>
    <lineage>
        <taxon>Eukaryota</taxon>
        <taxon>Fungi</taxon>
        <taxon>Dikarya</taxon>
        <taxon>Ascomycota</taxon>
        <taxon>Pezizomycotina</taxon>
        <taxon>Dothideomycetes</taxon>
        <taxon>Pleosporomycetidae</taxon>
        <taxon>Pleosporales</taxon>
        <taxon>Massarineae</taxon>
        <taxon>Massarinaceae</taxon>
        <taxon>Byssothecium</taxon>
    </lineage>
</organism>
<dbReference type="Gene3D" id="1.25.40.20">
    <property type="entry name" value="Ankyrin repeat-containing domain"/>
    <property type="match status" value="1"/>
</dbReference>
<dbReference type="EMBL" id="ML977096">
    <property type="protein sequence ID" value="KAF1948101.1"/>
    <property type="molecule type" value="Genomic_DNA"/>
</dbReference>
<dbReference type="SUPFAM" id="SSF48403">
    <property type="entry name" value="Ankyrin repeat"/>
    <property type="match status" value="1"/>
</dbReference>
<dbReference type="Pfam" id="PF00023">
    <property type="entry name" value="Ank"/>
    <property type="match status" value="1"/>
</dbReference>
<gene>
    <name evidence="1" type="ORF">CC80DRAFT_432450</name>
</gene>
<name>A0A6A5T695_9PLEO</name>
<protein>
    <submittedName>
        <fullName evidence="1">Uncharacterized protein</fullName>
    </submittedName>
</protein>
<proteinExistence type="predicted"/>
<dbReference type="InterPro" id="IPR036770">
    <property type="entry name" value="Ankyrin_rpt-contain_sf"/>
</dbReference>
<accession>A0A6A5T695</accession>
<evidence type="ECO:0000313" key="1">
    <source>
        <dbReference type="EMBL" id="KAF1948101.1"/>
    </source>
</evidence>
<sequence length="58" mass="6406">ALAKGYKQVVKLLLKASTKINTLGRYYSSALYATIVEGYEDTIRLLLKNNANVTSLDV</sequence>
<keyword evidence="2" id="KW-1185">Reference proteome</keyword>
<feature type="non-terminal residue" evidence="1">
    <location>
        <position position="1"/>
    </location>
</feature>
<reference evidence="1" key="1">
    <citation type="journal article" date="2020" name="Stud. Mycol.">
        <title>101 Dothideomycetes genomes: a test case for predicting lifestyles and emergence of pathogens.</title>
        <authorList>
            <person name="Haridas S."/>
            <person name="Albert R."/>
            <person name="Binder M."/>
            <person name="Bloem J."/>
            <person name="Labutti K."/>
            <person name="Salamov A."/>
            <person name="Andreopoulos B."/>
            <person name="Baker S."/>
            <person name="Barry K."/>
            <person name="Bills G."/>
            <person name="Bluhm B."/>
            <person name="Cannon C."/>
            <person name="Castanera R."/>
            <person name="Culley D."/>
            <person name="Daum C."/>
            <person name="Ezra D."/>
            <person name="Gonzalez J."/>
            <person name="Henrissat B."/>
            <person name="Kuo A."/>
            <person name="Liang C."/>
            <person name="Lipzen A."/>
            <person name="Lutzoni F."/>
            <person name="Magnuson J."/>
            <person name="Mondo S."/>
            <person name="Nolan M."/>
            <person name="Ohm R."/>
            <person name="Pangilinan J."/>
            <person name="Park H.-J."/>
            <person name="Ramirez L."/>
            <person name="Alfaro M."/>
            <person name="Sun H."/>
            <person name="Tritt A."/>
            <person name="Yoshinaga Y."/>
            <person name="Zwiers L.-H."/>
            <person name="Turgeon B."/>
            <person name="Goodwin S."/>
            <person name="Spatafora J."/>
            <person name="Crous P."/>
            <person name="Grigoriev I."/>
        </authorList>
    </citation>
    <scope>NUCLEOTIDE SEQUENCE</scope>
    <source>
        <strain evidence="1">CBS 675.92</strain>
    </source>
</reference>
<dbReference type="AlphaFoldDB" id="A0A6A5T695"/>
<dbReference type="OrthoDB" id="19014at2759"/>
<dbReference type="InterPro" id="IPR002110">
    <property type="entry name" value="Ankyrin_rpt"/>
</dbReference>
<evidence type="ECO:0000313" key="2">
    <source>
        <dbReference type="Proteomes" id="UP000800035"/>
    </source>
</evidence>
<dbReference type="Proteomes" id="UP000800035">
    <property type="component" value="Unassembled WGS sequence"/>
</dbReference>